<sequence>MKKYHSYILMSAATLLTSAVFAMTVPNVEQKTVLAATDISATKWNMHNLVALSGTGISIFNYQDLNIKSLDDVYNISNQNKIAQMLDEVKASNYYSFENPLIISNPFLTNPSGLYVYFHTNQPAKISYTVKAKGYADYSATAYNPNGSYSNLHEFQLIGAVAGVENTITLTEEMENGSKISRAFTFKPNDLQANISNTYKVKKGSSKAPMSDGLFAVIGMQDSKVMRSTALVDNNGVIRGGFPIKSYNSMRLVSTNDHQIYLGISPTEMVRINRLGRVTQVVDLTKQGYEFHHDFTVDSNGDIWALANSIDRYNDGKYVEDQIIKIDHNTGKVVSAIDAQKLLPSLYKVATGKVRHLSDSSIGNRDIMHFNSIILPDDNSMLLSSRETSTIIKLTDINSKPKISYMIGDSSVWSGVGSYSKLLLKKSGKFLSSAGQHSLVYEKPSNLKSGQYYLSMFDNNYGIMDSRPKFSWANYKKQKTGSVTLGSKKSLYYKYLVDEKAKTYKLVSSLPVTNSHFVSAIEYLGNNLIVASGQANSFTEYDSKHKAIKTFTYRGKSPLTYRTLKYDFKQFYFE</sequence>
<dbReference type="STRING" id="1423790.BN53_09865"/>
<protein>
    <recommendedName>
        <fullName evidence="2">Arylsulfotransferase N-terminal domain-containing protein</fullName>
    </recommendedName>
</protein>
<reference evidence="3 4" key="1">
    <citation type="submission" date="2012-06" db="EMBL/GenBank/DDBJ databases">
        <title>Draft Genome Sequence of Lactobacillus pasteurii CRBIP 24.76T.</title>
        <authorList>
            <person name="Cousin S."/>
            <person name="Bouchier C."/>
            <person name="Loux V."/>
            <person name="Ma L."/>
            <person name="Creno S."/>
            <person name="Bizet C."/>
            <person name="Clermont D."/>
        </authorList>
    </citation>
    <scope>NUCLEOTIDE SEQUENCE [LARGE SCALE GENOMIC DNA]</scope>
    <source>
        <strain evidence="4">CRBIP 24.76T</strain>
    </source>
</reference>
<dbReference type="RefSeq" id="WP_009559048.1">
    <property type="nucleotide sequence ID" value="NZ_AYZN01000005.1"/>
</dbReference>
<feature type="domain" description="Arylsulfotransferase N-terminal" evidence="2">
    <location>
        <begin position="102"/>
        <end position="184"/>
    </location>
</feature>
<dbReference type="GO" id="GO:0004062">
    <property type="term" value="F:aryl sulfotransferase activity"/>
    <property type="evidence" value="ECO:0007669"/>
    <property type="project" value="InterPro"/>
</dbReference>
<dbReference type="InterPro" id="IPR038477">
    <property type="entry name" value="ASST_N_sf"/>
</dbReference>
<evidence type="ECO:0000313" key="4">
    <source>
        <dbReference type="Proteomes" id="UP000009311"/>
    </source>
</evidence>
<accession>I7IYH9</accession>
<organism evidence="3 4">
    <name type="scientific">Lactobacillus pasteurii DSM 23907 = CRBIP 24.76</name>
    <dbReference type="NCBI Taxonomy" id="1423790"/>
    <lineage>
        <taxon>Bacteria</taxon>
        <taxon>Bacillati</taxon>
        <taxon>Bacillota</taxon>
        <taxon>Bacilli</taxon>
        <taxon>Lactobacillales</taxon>
        <taxon>Lactobacillaceae</taxon>
        <taxon>Lactobacillus</taxon>
    </lineage>
</organism>
<dbReference type="PANTHER" id="PTHR35340:SF5">
    <property type="entry name" value="ASST-DOMAIN-CONTAINING PROTEIN"/>
    <property type="match status" value="1"/>
</dbReference>
<keyword evidence="1" id="KW-0732">Signal</keyword>
<dbReference type="SUPFAM" id="SSF63829">
    <property type="entry name" value="Calcium-dependent phosphotriesterase"/>
    <property type="match status" value="1"/>
</dbReference>
<gene>
    <name evidence="3" type="ORF">BN53_09865</name>
</gene>
<dbReference type="PANTHER" id="PTHR35340">
    <property type="entry name" value="PQQ ENZYME REPEAT PROTEIN-RELATED"/>
    <property type="match status" value="1"/>
</dbReference>
<proteinExistence type="predicted"/>
<dbReference type="AlphaFoldDB" id="I7IYH9"/>
<evidence type="ECO:0000259" key="2">
    <source>
        <dbReference type="Pfam" id="PF17425"/>
    </source>
</evidence>
<evidence type="ECO:0000256" key="1">
    <source>
        <dbReference type="SAM" id="SignalP"/>
    </source>
</evidence>
<dbReference type="Pfam" id="PF05935">
    <property type="entry name" value="Arylsulfotrans"/>
    <property type="match status" value="1"/>
</dbReference>
<feature type="chain" id="PRO_5003711010" description="Arylsulfotransferase N-terminal domain-containing protein" evidence="1">
    <location>
        <begin position="23"/>
        <end position="574"/>
    </location>
</feature>
<dbReference type="InterPro" id="IPR035391">
    <property type="entry name" value="Arylsulfotran_N"/>
</dbReference>
<evidence type="ECO:0000313" key="3">
    <source>
        <dbReference type="EMBL" id="CCI84497.1"/>
    </source>
</evidence>
<name>I7IYH9_9LACO</name>
<dbReference type="InterPro" id="IPR010262">
    <property type="entry name" value="Arylsulfotransferase_bact"/>
</dbReference>
<dbReference type="InterPro" id="IPR053143">
    <property type="entry name" value="Arylsulfate_ST"/>
</dbReference>
<keyword evidence="4" id="KW-1185">Reference proteome</keyword>
<feature type="signal peptide" evidence="1">
    <location>
        <begin position="1"/>
        <end position="22"/>
    </location>
</feature>
<dbReference type="eggNOG" id="ENOG502ZAQ1">
    <property type="taxonomic scope" value="Bacteria"/>
</dbReference>
<dbReference type="EMBL" id="CAKD01000004">
    <property type="protein sequence ID" value="CCI84497.1"/>
    <property type="molecule type" value="Genomic_DNA"/>
</dbReference>
<dbReference type="Pfam" id="PF17425">
    <property type="entry name" value="Arylsulfotran_N"/>
    <property type="match status" value="1"/>
</dbReference>
<dbReference type="Proteomes" id="UP000009311">
    <property type="component" value="Unassembled WGS sequence"/>
</dbReference>
<comment type="caution">
    <text evidence="3">The sequence shown here is derived from an EMBL/GenBank/DDBJ whole genome shotgun (WGS) entry which is preliminary data.</text>
</comment>
<dbReference type="Gene3D" id="2.60.40.3100">
    <property type="entry name" value="Arylsulphate sulphotransferase monomer, N-terminal domain"/>
    <property type="match status" value="1"/>
</dbReference>